<comment type="similarity">
    <text evidence="2 6">Belongs to the C1D family.</text>
</comment>
<evidence type="ECO:0000256" key="4">
    <source>
        <dbReference type="ARBA" id="ARBA00022884"/>
    </source>
</evidence>
<dbReference type="InterPro" id="IPR011082">
    <property type="entry name" value="Exosome-assoc_fac/DNA_repair"/>
</dbReference>
<keyword evidence="4 6" id="KW-0694">RNA-binding</keyword>
<dbReference type="PANTHER" id="PTHR15341:SF3">
    <property type="entry name" value="NUCLEAR NUCLEIC ACID-BINDING PROTEIN C1D"/>
    <property type="match status" value="1"/>
</dbReference>
<dbReference type="GO" id="GO:0003677">
    <property type="term" value="F:DNA binding"/>
    <property type="evidence" value="ECO:0007669"/>
    <property type="project" value="TreeGrafter"/>
</dbReference>
<organism evidence="8 9">
    <name type="scientific">Rhodofomes roseus</name>
    <dbReference type="NCBI Taxonomy" id="34475"/>
    <lineage>
        <taxon>Eukaryota</taxon>
        <taxon>Fungi</taxon>
        <taxon>Dikarya</taxon>
        <taxon>Basidiomycota</taxon>
        <taxon>Agaricomycotina</taxon>
        <taxon>Agaricomycetes</taxon>
        <taxon>Polyporales</taxon>
        <taxon>Rhodofomes</taxon>
    </lineage>
</organism>
<accession>A0A4Y9XXK6</accession>
<keyword evidence="3 6" id="KW-0698">rRNA processing</keyword>
<dbReference type="GO" id="GO:0000460">
    <property type="term" value="P:maturation of 5.8S rRNA"/>
    <property type="evidence" value="ECO:0007669"/>
    <property type="project" value="TreeGrafter"/>
</dbReference>
<evidence type="ECO:0000256" key="5">
    <source>
        <dbReference type="ARBA" id="ARBA00023242"/>
    </source>
</evidence>
<dbReference type="InterPro" id="IPR007146">
    <property type="entry name" value="Sas10/Utp3/C1D"/>
</dbReference>
<protein>
    <recommendedName>
        <fullName evidence="6">Exosome complex protein</fullName>
    </recommendedName>
</protein>
<comment type="subcellular location">
    <subcellularLocation>
        <location evidence="1 6">Nucleus</location>
    </subcellularLocation>
</comment>
<feature type="region of interest" description="Disordered" evidence="7">
    <location>
        <begin position="121"/>
        <end position="140"/>
    </location>
</feature>
<evidence type="ECO:0000256" key="7">
    <source>
        <dbReference type="SAM" id="MobiDB-lite"/>
    </source>
</evidence>
<feature type="region of interest" description="Disordered" evidence="7">
    <location>
        <begin position="163"/>
        <end position="237"/>
    </location>
</feature>
<evidence type="ECO:0000313" key="8">
    <source>
        <dbReference type="EMBL" id="TFY54984.1"/>
    </source>
</evidence>
<evidence type="ECO:0000256" key="3">
    <source>
        <dbReference type="ARBA" id="ARBA00022552"/>
    </source>
</evidence>
<dbReference type="STRING" id="34475.A0A4Y9XXK6"/>
<dbReference type="AlphaFoldDB" id="A0A4Y9XXK6"/>
<feature type="compositionally biased region" description="Acidic residues" evidence="7">
    <location>
        <begin position="167"/>
        <end position="186"/>
    </location>
</feature>
<proteinExistence type="inferred from homology"/>
<comment type="caution">
    <text evidence="8">The sequence shown here is derived from an EMBL/GenBank/DDBJ whole genome shotgun (WGS) entry which is preliminary data.</text>
</comment>
<dbReference type="GO" id="GO:0005730">
    <property type="term" value="C:nucleolus"/>
    <property type="evidence" value="ECO:0007669"/>
    <property type="project" value="TreeGrafter"/>
</dbReference>
<keyword evidence="5 6" id="KW-0539">Nucleus</keyword>
<dbReference type="GO" id="GO:0010468">
    <property type="term" value="P:regulation of gene expression"/>
    <property type="evidence" value="ECO:0007669"/>
    <property type="project" value="TreeGrafter"/>
</dbReference>
<dbReference type="PANTHER" id="PTHR15341">
    <property type="entry name" value="SUN-COR STEROID HORMONE RECEPTOR CO-REPRESSOR"/>
    <property type="match status" value="1"/>
</dbReference>
<sequence>MDADSQRLRAKVAALNGSMDDLETQLEPLLAQTLPESLVGLETIQQAKLQVALPYLVYDLIFIYLKTRGIDPKTHPVISELDRIRQYFDKDKECGRPSEEYACAAHKAAANRFIKHAIAQVKTQRPPGDEEGPSHIRFSQNGESTKVPVKVTTKMAARAQYEKELAEAESEEEEEEGLEVIDDDEAASSMDVDPDTTSKGKAKGKGKAIVTEDTEASLSGRKRRRPAMDPFAGTLRR</sequence>
<dbReference type="Pfam" id="PF04000">
    <property type="entry name" value="Sas10_Utp3"/>
    <property type="match status" value="1"/>
</dbReference>
<dbReference type="GO" id="GO:0003723">
    <property type="term" value="F:RNA binding"/>
    <property type="evidence" value="ECO:0007669"/>
    <property type="project" value="UniProtKB-UniRule"/>
</dbReference>
<evidence type="ECO:0000256" key="1">
    <source>
        <dbReference type="ARBA" id="ARBA00004123"/>
    </source>
</evidence>
<evidence type="ECO:0000256" key="2">
    <source>
        <dbReference type="ARBA" id="ARBA00009154"/>
    </source>
</evidence>
<gene>
    <name evidence="8" type="ORF">EVJ58_g8537</name>
</gene>
<dbReference type="EMBL" id="SEKV01000637">
    <property type="protein sequence ID" value="TFY54984.1"/>
    <property type="molecule type" value="Genomic_DNA"/>
</dbReference>
<evidence type="ECO:0000256" key="6">
    <source>
        <dbReference type="RuleBase" id="RU368003"/>
    </source>
</evidence>
<dbReference type="Proteomes" id="UP000298390">
    <property type="component" value="Unassembled WGS sequence"/>
</dbReference>
<reference evidence="8 9" key="1">
    <citation type="submission" date="2019-01" db="EMBL/GenBank/DDBJ databases">
        <title>Genome sequencing of the rare red list fungi Fomitopsis rosea.</title>
        <authorList>
            <person name="Buettner E."/>
            <person name="Kellner H."/>
        </authorList>
    </citation>
    <scope>NUCLEOTIDE SEQUENCE [LARGE SCALE GENOMIC DNA]</scope>
    <source>
        <strain evidence="8 9">DSM 105464</strain>
    </source>
</reference>
<dbReference type="GO" id="GO:0000178">
    <property type="term" value="C:exosome (RNase complex)"/>
    <property type="evidence" value="ECO:0007669"/>
    <property type="project" value="TreeGrafter"/>
</dbReference>
<comment type="function">
    <text evidence="6">Required for exosome-dependent processing of pre-rRNA and small nucleolar RNA (snRNA) precursors. Involved in processing of 35S pre-rRNA at the A0, A1 and A2 sites.</text>
</comment>
<evidence type="ECO:0000313" key="9">
    <source>
        <dbReference type="Proteomes" id="UP000298390"/>
    </source>
</evidence>
<name>A0A4Y9XXK6_9APHY</name>